<protein>
    <submittedName>
        <fullName evidence="2">Uncharacterized protein</fullName>
    </submittedName>
</protein>
<reference evidence="2" key="1">
    <citation type="submission" date="2022-11" db="UniProtKB">
        <authorList>
            <consortium name="WormBaseParasite"/>
        </authorList>
    </citation>
    <scope>IDENTIFICATION</scope>
</reference>
<accession>A0AC35EWT1</accession>
<dbReference type="Proteomes" id="UP000887580">
    <property type="component" value="Unplaced"/>
</dbReference>
<proteinExistence type="predicted"/>
<sequence>MLDNNRKERQVLNTEKNRASNVKVVNLAEIEPQRPRHVTPRKVIKKSEPKFEPKGETLAPEKLFESPEKPVATPEITEAPQDSELVSKIQRYTERILRKRVEFGVTEKGTILKDDANEFARSSVKESVQYLITKKGTSPSGTAVLYKRLLNDSFFANVFEPEGQEGSGRWKPCLW</sequence>
<name>A0AC35EWT1_9BILA</name>
<evidence type="ECO:0000313" key="1">
    <source>
        <dbReference type="Proteomes" id="UP000887580"/>
    </source>
</evidence>
<dbReference type="WBParaSite" id="PS1159_v2.g10785.t1">
    <property type="protein sequence ID" value="PS1159_v2.g10785.t1"/>
    <property type="gene ID" value="PS1159_v2.g10785"/>
</dbReference>
<organism evidence="1 2">
    <name type="scientific">Panagrolaimus sp. PS1159</name>
    <dbReference type="NCBI Taxonomy" id="55785"/>
    <lineage>
        <taxon>Eukaryota</taxon>
        <taxon>Metazoa</taxon>
        <taxon>Ecdysozoa</taxon>
        <taxon>Nematoda</taxon>
        <taxon>Chromadorea</taxon>
        <taxon>Rhabditida</taxon>
        <taxon>Tylenchina</taxon>
        <taxon>Panagrolaimomorpha</taxon>
        <taxon>Panagrolaimoidea</taxon>
        <taxon>Panagrolaimidae</taxon>
        <taxon>Panagrolaimus</taxon>
    </lineage>
</organism>
<evidence type="ECO:0000313" key="2">
    <source>
        <dbReference type="WBParaSite" id="PS1159_v2.g10785.t1"/>
    </source>
</evidence>